<dbReference type="EMBL" id="CM001562">
    <property type="protein sequence ID" value="EJZ60931.1"/>
    <property type="molecule type" value="Genomic_DNA"/>
</dbReference>
<gene>
    <name evidence="1" type="ORF">I1A_000010</name>
</gene>
<reference evidence="2 3" key="2">
    <citation type="submission" date="2012-08" db="EMBL/GenBank/DDBJ databases">
        <title>The genome of cave-isolated P. fluorescens strain R124 demonstrates phenotypic adaptation to the mineral environment.</title>
        <authorList>
            <person name="Barton M.D."/>
            <person name="Petronio M."/>
            <person name="Giarrizzo J.G."/>
            <person name="Bowling B.V."/>
            <person name="Barton H.A."/>
        </authorList>
    </citation>
    <scope>NUCLEOTIDE SEQUENCE [LARGE SCALE GENOMIC DNA]</scope>
    <source>
        <strain evidence="2 3">R124</strain>
        <plasmid evidence="2 3">pMP-R124</plasmid>
    </source>
</reference>
<dbReference type="EMBL" id="JQ737005">
    <property type="protein sequence ID" value="AFS51686.1"/>
    <property type="molecule type" value="Genomic_DNA"/>
</dbReference>
<dbReference type="Proteomes" id="UP000006045">
    <property type="component" value="Plasmid pMP-R124"/>
</dbReference>
<name>K0WRT2_PSEFL</name>
<accession>K0WRT2</accession>
<dbReference type="AlphaFoldDB" id="K0WRT2"/>
<protein>
    <submittedName>
        <fullName evidence="1">Uncharacterized protein</fullName>
    </submittedName>
</protein>
<geneLocation type="plasmid" evidence="1 3">
    <name>pMP-R124</name>
</geneLocation>
<evidence type="ECO:0000313" key="2">
    <source>
        <dbReference type="EMBL" id="EJZ60931.1"/>
    </source>
</evidence>
<evidence type="ECO:0000313" key="1">
    <source>
        <dbReference type="EMBL" id="AFS51686.1"/>
    </source>
</evidence>
<organism evidence="1">
    <name type="scientific">Pseudomonas fluorescens R124</name>
    <dbReference type="NCBI Taxonomy" id="743713"/>
    <lineage>
        <taxon>Bacteria</taxon>
        <taxon>Pseudomonadati</taxon>
        <taxon>Pseudomonadota</taxon>
        <taxon>Gammaproteobacteria</taxon>
        <taxon>Pseudomonadales</taxon>
        <taxon>Pseudomonadaceae</taxon>
        <taxon>Pseudomonas</taxon>
    </lineage>
</organism>
<reference evidence="1" key="1">
    <citation type="submission" date="2012-03" db="EMBL/GenBank/DDBJ databases">
        <title>The genome of cave-isolated P. fluorescens strain R124 demonstrates phenotypic adaptation to the mineral environment.</title>
        <authorList>
            <person name="Barton M.D."/>
            <person name="Petronio M."/>
            <person name="Giarrizzo J.G."/>
            <person name="Bowling B."/>
            <person name="Barton H.A."/>
        </authorList>
    </citation>
    <scope>NUCLEOTIDE SEQUENCE</scope>
    <source>
        <strain evidence="1">R124</strain>
        <plasmid evidence="1">pMP-R124</plasmid>
    </source>
</reference>
<keyword evidence="1" id="KW-0614">Plasmid</keyword>
<proteinExistence type="predicted"/>
<sequence>MTTDLDALLTPLNLPDAIRNQARRLLIAIQQADSGADLQRAADRADGFGLGIETVRALNPSSLEGLYMAFDRIADERRESLTP</sequence>
<dbReference type="RefSeq" id="WP_003229990.1">
    <property type="nucleotide sequence ID" value="NZ_CM001562.1"/>
</dbReference>
<evidence type="ECO:0000313" key="3">
    <source>
        <dbReference type="Proteomes" id="UP000006045"/>
    </source>
</evidence>
<dbReference type="OrthoDB" id="6966858at2"/>
<dbReference type="HOGENOM" id="CLU_195305_0_0_6"/>